<dbReference type="InterPro" id="IPR015424">
    <property type="entry name" value="PyrdxlP-dep_Trfase"/>
</dbReference>
<evidence type="ECO:0000256" key="3">
    <source>
        <dbReference type="ARBA" id="ARBA00022898"/>
    </source>
</evidence>
<dbReference type="Gene3D" id="3.40.640.10">
    <property type="entry name" value="Type I PLP-dependent aspartate aminotransferase-like (Major domain)"/>
    <property type="match status" value="1"/>
</dbReference>
<dbReference type="InterPro" id="IPR015421">
    <property type="entry name" value="PyrdxlP-dep_Trfase_major"/>
</dbReference>
<gene>
    <name evidence="5" type="ORF">AXE65_11975</name>
</gene>
<dbReference type="RefSeq" id="WP_068388494.1">
    <property type="nucleotide sequence ID" value="NZ_LSZO01000071.1"/>
</dbReference>
<dbReference type="Pfam" id="PF00202">
    <property type="entry name" value="Aminotran_3"/>
    <property type="match status" value="1"/>
</dbReference>
<dbReference type="OrthoDB" id="9801052at2"/>
<sequence>MTDLYQRESRCIAKLAQLRFFPQAVVGGKGACLTADDGRQLLDFSASWGAASLGYAHPAIREAVHQALTDQAGASYLSSANAPCLLLAEKLLALVPPRARGRVWFGHSGSDANETVARVVVAATGRMHILAFEGAYHGGTVGSMGISGHPAQSGSRADNLHLMPWPTGDGSNTLDHLKTLFRSIKPKQVAACFIEPIQSDGGMHLPPAGFFLQLQAICRQHGILLVCDEVKVGLGRTGLWHAFEHFDLEPDILVFGKGLGGGLPISAVVGPAHIMNHASHFAMQTLHGNPVCAAAALAVLQYIEGQQLIENARTVGTFLQQQLNQLAKTEPLIGQVRGRGLAIGIELNDEDGKQAALAVYHAFELGLVLYYVGENSNVLELTPPLNLTEGEAAQGINLLKQALADVRAKRVDESLLKDFAGW</sequence>
<dbReference type="InterPro" id="IPR005814">
    <property type="entry name" value="Aminotrans_3"/>
</dbReference>
<dbReference type="CDD" id="cd00610">
    <property type="entry name" value="OAT_like"/>
    <property type="match status" value="1"/>
</dbReference>
<comment type="cofactor">
    <cofactor evidence="1">
        <name>pyridoxal 5'-phosphate</name>
        <dbReference type="ChEBI" id="CHEBI:597326"/>
    </cofactor>
</comment>
<dbReference type="GO" id="GO:0008483">
    <property type="term" value="F:transaminase activity"/>
    <property type="evidence" value="ECO:0007669"/>
    <property type="project" value="UniProtKB-KW"/>
</dbReference>
<protein>
    <submittedName>
        <fullName evidence="5">Aminotransferase</fullName>
    </submittedName>
</protein>
<dbReference type="GO" id="GO:0042802">
    <property type="term" value="F:identical protein binding"/>
    <property type="evidence" value="ECO:0007669"/>
    <property type="project" value="TreeGrafter"/>
</dbReference>
<proteinExistence type="inferred from homology"/>
<evidence type="ECO:0000256" key="2">
    <source>
        <dbReference type="ARBA" id="ARBA00022576"/>
    </source>
</evidence>
<keyword evidence="6" id="KW-1185">Reference proteome</keyword>
<comment type="similarity">
    <text evidence="4">Belongs to the class-III pyridoxal-phosphate-dependent aminotransferase family.</text>
</comment>
<keyword evidence="2 5" id="KW-0032">Aminotransferase</keyword>
<dbReference type="InterPro" id="IPR015422">
    <property type="entry name" value="PyrdxlP-dep_Trfase_small"/>
</dbReference>
<name>A0A139SW09_9GAMM</name>
<dbReference type="Gene3D" id="3.90.1150.10">
    <property type="entry name" value="Aspartate Aminotransferase, domain 1"/>
    <property type="match status" value="1"/>
</dbReference>
<dbReference type="InterPro" id="IPR050103">
    <property type="entry name" value="Class-III_PLP-dep_AT"/>
</dbReference>
<organism evidence="5 6">
    <name type="scientific">Ventosimonas gracilis</name>
    <dbReference type="NCBI Taxonomy" id="1680762"/>
    <lineage>
        <taxon>Bacteria</taxon>
        <taxon>Pseudomonadati</taxon>
        <taxon>Pseudomonadota</taxon>
        <taxon>Gammaproteobacteria</taxon>
        <taxon>Pseudomonadales</taxon>
        <taxon>Ventosimonadaceae</taxon>
        <taxon>Ventosimonas</taxon>
    </lineage>
</organism>
<keyword evidence="5" id="KW-0808">Transferase</keyword>
<evidence type="ECO:0000256" key="1">
    <source>
        <dbReference type="ARBA" id="ARBA00001933"/>
    </source>
</evidence>
<reference evidence="5 6" key="1">
    <citation type="submission" date="2016-02" db="EMBL/GenBank/DDBJ databases">
        <authorList>
            <person name="Wen L."/>
            <person name="He K."/>
            <person name="Yang H."/>
        </authorList>
    </citation>
    <scope>NUCLEOTIDE SEQUENCE [LARGE SCALE GENOMIC DNA]</scope>
    <source>
        <strain evidence="5 6">CV58</strain>
    </source>
</reference>
<accession>A0A139SW09</accession>
<evidence type="ECO:0000256" key="4">
    <source>
        <dbReference type="RuleBase" id="RU003560"/>
    </source>
</evidence>
<comment type="caution">
    <text evidence="5">The sequence shown here is derived from an EMBL/GenBank/DDBJ whole genome shotgun (WGS) entry which is preliminary data.</text>
</comment>
<dbReference type="PIRSF" id="PIRSF000521">
    <property type="entry name" value="Transaminase_4ab_Lys_Orn"/>
    <property type="match status" value="1"/>
</dbReference>
<dbReference type="InterPro" id="IPR049704">
    <property type="entry name" value="Aminotrans_3_PPA_site"/>
</dbReference>
<dbReference type="PROSITE" id="PS00600">
    <property type="entry name" value="AA_TRANSFER_CLASS_3"/>
    <property type="match status" value="1"/>
</dbReference>
<evidence type="ECO:0000313" key="6">
    <source>
        <dbReference type="Proteomes" id="UP000072660"/>
    </source>
</evidence>
<dbReference type="Proteomes" id="UP000072660">
    <property type="component" value="Unassembled WGS sequence"/>
</dbReference>
<dbReference type="GO" id="GO:0030170">
    <property type="term" value="F:pyridoxal phosphate binding"/>
    <property type="evidence" value="ECO:0007669"/>
    <property type="project" value="InterPro"/>
</dbReference>
<dbReference type="SUPFAM" id="SSF53383">
    <property type="entry name" value="PLP-dependent transferases"/>
    <property type="match status" value="1"/>
</dbReference>
<dbReference type="AlphaFoldDB" id="A0A139SW09"/>
<dbReference type="EMBL" id="LSZO01000071">
    <property type="protein sequence ID" value="KXU38777.1"/>
    <property type="molecule type" value="Genomic_DNA"/>
</dbReference>
<keyword evidence="3 4" id="KW-0663">Pyridoxal phosphate</keyword>
<evidence type="ECO:0000313" key="5">
    <source>
        <dbReference type="EMBL" id="KXU38777.1"/>
    </source>
</evidence>
<dbReference type="PANTHER" id="PTHR11986">
    <property type="entry name" value="AMINOTRANSFERASE CLASS III"/>
    <property type="match status" value="1"/>
</dbReference>